<dbReference type="SMART" id="SM00305">
    <property type="entry name" value="HintC"/>
    <property type="match status" value="1"/>
</dbReference>
<accession>A0A1F6EFS2</accession>
<dbReference type="CDD" id="cd10911">
    <property type="entry name" value="PIN_LabA"/>
    <property type="match status" value="1"/>
</dbReference>
<evidence type="ECO:0000259" key="6">
    <source>
        <dbReference type="SMART" id="SM00305"/>
    </source>
</evidence>
<dbReference type="PROSITE" id="PS50817">
    <property type="entry name" value="INTEIN_N_TER"/>
    <property type="match status" value="1"/>
</dbReference>
<keyword evidence="3 4" id="KW-0175">Coiled coil</keyword>
<protein>
    <submittedName>
        <fullName evidence="8">Uncharacterized protein</fullName>
    </submittedName>
</protein>
<evidence type="ECO:0000256" key="4">
    <source>
        <dbReference type="SAM" id="Coils"/>
    </source>
</evidence>
<feature type="region of interest" description="Disordered" evidence="5">
    <location>
        <begin position="818"/>
        <end position="837"/>
    </location>
</feature>
<dbReference type="InterPro" id="IPR021139">
    <property type="entry name" value="NYN"/>
</dbReference>
<evidence type="ECO:0000259" key="7">
    <source>
        <dbReference type="SMART" id="SM00306"/>
    </source>
</evidence>
<dbReference type="SUPFAM" id="SSF52540">
    <property type="entry name" value="P-loop containing nucleoside triphosphate hydrolases"/>
    <property type="match status" value="1"/>
</dbReference>
<organism evidence="8 9">
    <name type="scientific">Candidatus Kaiserbacteria bacterium RIFCSPLOWO2_01_FULL_53_17</name>
    <dbReference type="NCBI Taxonomy" id="1798511"/>
    <lineage>
        <taxon>Bacteria</taxon>
        <taxon>Candidatus Kaiseribacteriota</taxon>
    </lineage>
</organism>
<dbReference type="EMBL" id="MFLY01000048">
    <property type="protein sequence ID" value="OGG72487.1"/>
    <property type="molecule type" value="Genomic_DNA"/>
</dbReference>
<dbReference type="AlphaFoldDB" id="A0A1F6EFS2"/>
<dbReference type="PANTHER" id="PTHR43977">
    <property type="entry name" value="STRUCTURAL MAINTENANCE OF CHROMOSOMES PROTEIN 3"/>
    <property type="match status" value="1"/>
</dbReference>
<feature type="coiled-coil region" evidence="4">
    <location>
        <begin position="718"/>
        <end position="804"/>
    </location>
</feature>
<reference evidence="8 9" key="1">
    <citation type="journal article" date="2016" name="Nat. Commun.">
        <title>Thousands of microbial genomes shed light on interconnected biogeochemical processes in an aquifer system.</title>
        <authorList>
            <person name="Anantharaman K."/>
            <person name="Brown C.T."/>
            <person name="Hug L.A."/>
            <person name="Sharon I."/>
            <person name="Castelle C.J."/>
            <person name="Probst A.J."/>
            <person name="Thomas B.C."/>
            <person name="Singh A."/>
            <person name="Wilkins M.J."/>
            <person name="Karaoz U."/>
            <person name="Brodie E.L."/>
            <person name="Williams K.H."/>
            <person name="Hubbard S.S."/>
            <person name="Banfield J.F."/>
        </authorList>
    </citation>
    <scope>NUCLEOTIDE SEQUENCE [LARGE SCALE GENOMIC DNA]</scope>
</reference>
<dbReference type="InterPro" id="IPR006141">
    <property type="entry name" value="Intein_N"/>
</dbReference>
<dbReference type="Gene3D" id="3.40.50.300">
    <property type="entry name" value="P-loop containing nucleotide triphosphate hydrolases"/>
    <property type="match status" value="3"/>
</dbReference>
<evidence type="ECO:0000256" key="5">
    <source>
        <dbReference type="SAM" id="MobiDB-lite"/>
    </source>
</evidence>
<dbReference type="PRINTS" id="PR00379">
    <property type="entry name" value="INTEIN"/>
</dbReference>
<dbReference type="GO" id="GO:0005524">
    <property type="term" value="F:ATP binding"/>
    <property type="evidence" value="ECO:0007669"/>
    <property type="project" value="InterPro"/>
</dbReference>
<dbReference type="GO" id="GO:0016887">
    <property type="term" value="F:ATP hydrolysis activity"/>
    <property type="evidence" value="ECO:0007669"/>
    <property type="project" value="InterPro"/>
</dbReference>
<dbReference type="InterPro" id="IPR030934">
    <property type="entry name" value="Intein_C"/>
</dbReference>
<evidence type="ECO:0000256" key="3">
    <source>
        <dbReference type="ARBA" id="ARBA00023054"/>
    </source>
</evidence>
<dbReference type="CDD" id="cd00081">
    <property type="entry name" value="Hint"/>
    <property type="match status" value="2"/>
</dbReference>
<dbReference type="InterPro" id="IPR036844">
    <property type="entry name" value="Hint_dom_sf"/>
</dbReference>
<dbReference type="Gene3D" id="3.40.50.1010">
    <property type="entry name" value="5'-nuclease"/>
    <property type="match status" value="1"/>
</dbReference>
<feature type="coiled-coil region" evidence="4">
    <location>
        <begin position="876"/>
        <end position="903"/>
    </location>
</feature>
<evidence type="ECO:0000313" key="9">
    <source>
        <dbReference type="Proteomes" id="UP000177306"/>
    </source>
</evidence>
<dbReference type="PROSITE" id="PS50818">
    <property type="entry name" value="INTEIN_C_TER"/>
    <property type="match status" value="1"/>
</dbReference>
<dbReference type="PIRSF" id="PIRSF005719">
    <property type="entry name" value="SMC"/>
    <property type="match status" value="1"/>
</dbReference>
<evidence type="ECO:0000256" key="1">
    <source>
        <dbReference type="ARBA" id="ARBA00022813"/>
    </source>
</evidence>
<feature type="domain" description="Hint" evidence="6">
    <location>
        <begin position="339"/>
        <end position="384"/>
    </location>
</feature>
<dbReference type="Pfam" id="PF01936">
    <property type="entry name" value="NYN"/>
    <property type="match status" value="1"/>
</dbReference>
<dbReference type="InterPro" id="IPR006142">
    <property type="entry name" value="INTEIN"/>
</dbReference>
<dbReference type="SUPFAM" id="SSF51294">
    <property type="entry name" value="Hedgehog/intein (Hint) domain"/>
    <property type="match status" value="1"/>
</dbReference>
<dbReference type="GO" id="GO:0016539">
    <property type="term" value="P:intein-mediated protein splicing"/>
    <property type="evidence" value="ECO:0007669"/>
    <property type="project" value="InterPro"/>
</dbReference>
<dbReference type="Pfam" id="PF02463">
    <property type="entry name" value="SMC_N"/>
    <property type="match status" value="1"/>
</dbReference>
<dbReference type="Proteomes" id="UP000177306">
    <property type="component" value="Unassembled WGS sequence"/>
</dbReference>
<dbReference type="InterPro" id="IPR027417">
    <property type="entry name" value="P-loop_NTPase"/>
</dbReference>
<keyword evidence="1" id="KW-0068">Autocatalytic cleavage</keyword>
<proteinExistence type="predicted"/>
<comment type="caution">
    <text evidence="8">The sequence shown here is derived from an EMBL/GenBank/DDBJ whole genome shotgun (WGS) entry which is preliminary data.</text>
</comment>
<name>A0A1F6EFS2_9BACT</name>
<dbReference type="InterPro" id="IPR024704">
    <property type="entry name" value="SMC"/>
</dbReference>
<dbReference type="InterPro" id="IPR003586">
    <property type="entry name" value="Hint_dom_C"/>
</dbReference>
<sequence length="1080" mass="121251">MYLKSIELSGFKSFGKKTELVFGSRISGIVGPNGSGKCVTGDTLVRTRRTGTDEHHETPLVALKPGDEVMSYDESAETFVWSRVTQLLYSGTKKTYHVHIGGRSVRASDNHPFLTREGWRPLRDLHTGAAVAIPQLRTYAFVDASNVYYATKRLGWDIDYEKLARYLRERLGVTKMLYFGGIAPENPGQVKFHEFLRRIGYEICLVPTRTFPDGKRKADVDARMTFEMMRLEKEFDRAVVLTGDGDFYWVLEHLKTIKERVWLVGASKGTAHELKQLFHGSARIVLENIRSIVARDTTQNADAQRHRRSVGGKSTDDFSPGVVQQSYGRRDDLSMKGVGKPVAWENVRSITPVGMEDVWDIEVEGTHNFVGNGIILHNSNVAEGFRFVLGEQSMKSMRSKRGEDLIWGGSPALPRMNRAVVKVVFDNSKKLLDIDFSEVVIERIVHRDGQNEYLLNGSQVRLKDVIRLLAGANIGGSGYQIISQGEADRILNASPKERREMVEDALGLKLYQHKKAESERKLEETAVNIEKTRSLRREIAPHLKFLQVQVEKIEKAREMKEELASKLAEYLARENAWISHETARLSDEAKEREHEIHSLEAKLKEARSAKGGAATGSPSPLLETLQELQNKLGEARRKREEIVRELGRAEGTLEAAAVTVEHLVPAPHVREFVREITESIERAEAQDDIIGIRALLSQLRGRIKAFIDGLSGAAPITNEEARKDVARLTTALANAEAEESRLASETEKVRGEITKARDASFAAEREEVQFEAQLREAQSKMMALRAEKEHIKDEKQRFEEEVREGIALLGLAFQRWNSPPAGGEVPPGALSEERREQEKRRREIERYKIKIEEAGVGGGDAVVKEYNQTVERDAYLAKELEDLEKSAQSLKNLIAELEKTIDARFTEGLKHINEALKTFFQKLFGGGSATLEVEEPRRISRRRLEMEEGLEAEEISNEEEELYAGLSIDVSLPRKKIRGLEVLSGGERALTSIALIFSMSQVNPPPFLVLDETDAALDEANSKRYADMIMELGKHSQLIVITHNRATMAAAGELYGVTMSNDGVSKILSVKLEDAERVAK</sequence>
<dbReference type="SMART" id="SM00306">
    <property type="entry name" value="HintN"/>
    <property type="match status" value="1"/>
</dbReference>
<feature type="coiled-coil region" evidence="4">
    <location>
        <begin position="508"/>
        <end position="645"/>
    </location>
</feature>
<dbReference type="GO" id="GO:0004540">
    <property type="term" value="F:RNA nuclease activity"/>
    <property type="evidence" value="ECO:0007669"/>
    <property type="project" value="InterPro"/>
</dbReference>
<gene>
    <name evidence="8" type="ORF">A3A38_02490</name>
</gene>
<dbReference type="InterPro" id="IPR003395">
    <property type="entry name" value="RecF/RecN/SMC_N"/>
</dbReference>
<keyword evidence="2" id="KW-0651">Protein splicing</keyword>
<dbReference type="Gene3D" id="2.170.16.10">
    <property type="entry name" value="Hedgehog/Intein (Hint) domain"/>
    <property type="match status" value="2"/>
</dbReference>
<feature type="region of interest" description="Disordered" evidence="5">
    <location>
        <begin position="297"/>
        <end position="322"/>
    </location>
</feature>
<dbReference type="InterPro" id="IPR003587">
    <property type="entry name" value="Hint_dom_N"/>
</dbReference>
<feature type="domain" description="Hint" evidence="7">
    <location>
        <begin position="36"/>
        <end position="135"/>
    </location>
</feature>
<evidence type="ECO:0000313" key="8">
    <source>
        <dbReference type="EMBL" id="OGG72487.1"/>
    </source>
</evidence>
<dbReference type="NCBIfam" id="TIGR01443">
    <property type="entry name" value="intein_Cterm"/>
    <property type="match status" value="1"/>
</dbReference>
<evidence type="ECO:0000256" key="2">
    <source>
        <dbReference type="ARBA" id="ARBA00023000"/>
    </source>
</evidence>